<evidence type="ECO:0000313" key="1">
    <source>
        <dbReference type="EMBL" id="MBC8360895.1"/>
    </source>
</evidence>
<reference evidence="1 2" key="1">
    <citation type="submission" date="2020-08" db="EMBL/GenBank/DDBJ databases">
        <title>Bridging the membrane lipid divide: bacteria of the FCB group superphylum have the potential to synthesize archaeal ether lipids.</title>
        <authorList>
            <person name="Villanueva L."/>
            <person name="Von Meijenfeldt F.A.B."/>
            <person name="Westbye A.B."/>
            <person name="Yadav S."/>
            <person name="Hopmans E.C."/>
            <person name="Dutilh B.E."/>
            <person name="Sinninghe Damste J.S."/>
        </authorList>
    </citation>
    <scope>NUCLEOTIDE SEQUENCE [LARGE SCALE GENOMIC DNA]</scope>
    <source>
        <strain evidence="1">NIOZ-UU30</strain>
    </source>
</reference>
<accession>A0A8J6NRH4</accession>
<organism evidence="1 2">
    <name type="scientific">Candidatus Desulfatibia profunda</name>
    <dbReference type="NCBI Taxonomy" id="2841695"/>
    <lineage>
        <taxon>Bacteria</taxon>
        <taxon>Pseudomonadati</taxon>
        <taxon>Thermodesulfobacteriota</taxon>
        <taxon>Desulfobacteria</taxon>
        <taxon>Desulfobacterales</taxon>
        <taxon>Desulfobacterales incertae sedis</taxon>
        <taxon>Candidatus Desulfatibia</taxon>
    </lineage>
</organism>
<dbReference type="Proteomes" id="UP000603434">
    <property type="component" value="Unassembled WGS sequence"/>
</dbReference>
<dbReference type="EMBL" id="JACNJH010000113">
    <property type="protein sequence ID" value="MBC8360895.1"/>
    <property type="molecule type" value="Genomic_DNA"/>
</dbReference>
<name>A0A8J6NRH4_9BACT</name>
<protein>
    <submittedName>
        <fullName evidence="1">Uncharacterized protein</fullName>
    </submittedName>
</protein>
<sequence length="120" mass="14207">MSDKFPDMIYLRTKITGFKGIDCYWYDDSGEAKYLYADTVKQMEKHTIESIRENSIVAERRRIMELFESILPGTLIQKNVTGWTMRMRSNKSQRYKDYLTIKTQSFEEVLTEIADQLEGK</sequence>
<evidence type="ECO:0000313" key="2">
    <source>
        <dbReference type="Proteomes" id="UP000603434"/>
    </source>
</evidence>
<comment type="caution">
    <text evidence="1">The sequence shown here is derived from an EMBL/GenBank/DDBJ whole genome shotgun (WGS) entry which is preliminary data.</text>
</comment>
<gene>
    <name evidence="1" type="ORF">H8E23_05825</name>
</gene>
<dbReference type="AlphaFoldDB" id="A0A8J6NRH4"/>
<proteinExistence type="predicted"/>